<evidence type="ECO:0000256" key="6">
    <source>
        <dbReference type="ARBA" id="ARBA00023136"/>
    </source>
</evidence>
<evidence type="ECO:0000256" key="7">
    <source>
        <dbReference type="SAM" id="Phobius"/>
    </source>
</evidence>
<keyword evidence="6 7" id="KW-0472">Membrane</keyword>
<gene>
    <name evidence="11" type="ORF">BTJ66_05450</name>
    <name evidence="12" type="ORF">MNY58_01345</name>
</gene>
<name>A0A2C6VIA0_9STAP</name>
<evidence type="ECO:0000313" key="11">
    <source>
        <dbReference type="EMBL" id="PHK49951.1"/>
    </source>
</evidence>
<dbReference type="EMBL" id="CP093217">
    <property type="protein sequence ID" value="UQW81788.1"/>
    <property type="molecule type" value="Genomic_DNA"/>
</dbReference>
<evidence type="ECO:0000256" key="3">
    <source>
        <dbReference type="ARBA" id="ARBA00022475"/>
    </source>
</evidence>
<evidence type="ECO:0000256" key="4">
    <source>
        <dbReference type="ARBA" id="ARBA00022692"/>
    </source>
</evidence>
<organism evidence="11 13">
    <name type="scientific">Staphylococcus edaphicus</name>
    <dbReference type="NCBI Taxonomy" id="1955013"/>
    <lineage>
        <taxon>Bacteria</taxon>
        <taxon>Bacillati</taxon>
        <taxon>Bacillota</taxon>
        <taxon>Bacilli</taxon>
        <taxon>Bacillales</taxon>
        <taxon>Staphylococcaceae</taxon>
        <taxon>Staphylococcus</taxon>
    </lineage>
</organism>
<proteinExistence type="inferred from homology"/>
<dbReference type="GO" id="GO:0015293">
    <property type="term" value="F:symporter activity"/>
    <property type="evidence" value="ECO:0007669"/>
    <property type="project" value="TreeGrafter"/>
</dbReference>
<dbReference type="Pfam" id="PF07662">
    <property type="entry name" value="Nucleos_tra2_C"/>
    <property type="match status" value="1"/>
</dbReference>
<keyword evidence="5 7" id="KW-1133">Transmembrane helix</keyword>
<dbReference type="GO" id="GO:0005337">
    <property type="term" value="F:nucleoside transmembrane transporter activity"/>
    <property type="evidence" value="ECO:0007669"/>
    <property type="project" value="InterPro"/>
</dbReference>
<evidence type="ECO:0000256" key="5">
    <source>
        <dbReference type="ARBA" id="ARBA00022989"/>
    </source>
</evidence>
<dbReference type="OrthoDB" id="9766455at2"/>
<evidence type="ECO:0000313" key="12">
    <source>
        <dbReference type="EMBL" id="UQW81788.1"/>
    </source>
</evidence>
<feature type="domain" description="Nucleoside transporter/FeoB GTPase Gate" evidence="10">
    <location>
        <begin position="90"/>
        <end position="190"/>
    </location>
</feature>
<evidence type="ECO:0000256" key="1">
    <source>
        <dbReference type="ARBA" id="ARBA00004651"/>
    </source>
</evidence>
<keyword evidence="4 7" id="KW-0812">Transmembrane</keyword>
<keyword evidence="3" id="KW-1003">Cell membrane</keyword>
<dbReference type="RefSeq" id="WP_099089960.1">
    <property type="nucleotide sequence ID" value="NZ_CP093217.1"/>
</dbReference>
<feature type="transmembrane region" description="Helical" evidence="7">
    <location>
        <begin position="6"/>
        <end position="22"/>
    </location>
</feature>
<dbReference type="InterPro" id="IPR011657">
    <property type="entry name" value="CNT_C_dom"/>
</dbReference>
<dbReference type="PANTHER" id="PTHR10590:SF23">
    <property type="entry name" value="NUPC_NUPG FAMILY NUCLEOSIDE CNT TRANSPORTER"/>
    <property type="match status" value="1"/>
</dbReference>
<dbReference type="InterPro" id="IPR011642">
    <property type="entry name" value="Gate_dom"/>
</dbReference>
<evidence type="ECO:0000259" key="9">
    <source>
        <dbReference type="Pfam" id="PF07662"/>
    </source>
</evidence>
<evidence type="ECO:0000313" key="13">
    <source>
        <dbReference type="Proteomes" id="UP000223828"/>
    </source>
</evidence>
<dbReference type="EMBL" id="MRZN01000006">
    <property type="protein sequence ID" value="PHK49951.1"/>
    <property type="molecule type" value="Genomic_DNA"/>
</dbReference>
<protein>
    <submittedName>
        <fullName evidence="11">NupC/NupG family nucleoside CNT transporter</fullName>
    </submittedName>
</protein>
<feature type="transmembrane region" description="Helical" evidence="7">
    <location>
        <begin position="294"/>
        <end position="311"/>
    </location>
</feature>
<reference evidence="13" key="2">
    <citation type="submission" date="2017-10" db="EMBL/GenBank/DDBJ databases">
        <title>Staphylococcus edaphicus sp. nov., isolated in Antarctica, harbouring mecC gene and genomic islands essential in adaptation to extreme environment.</title>
        <authorList>
            <person name="Pantucek R."/>
            <person name="Sedlacek I."/>
            <person name="Indrakova A."/>
            <person name="Vrbovska V."/>
            <person name="Maslanova I."/>
            <person name="Kovarovic V."/>
            <person name="Svec P."/>
            <person name="Kralova S."/>
            <person name="Kristofova L."/>
            <person name="Keklakova J."/>
            <person name="Petras P."/>
            <person name="Doskar J."/>
        </authorList>
    </citation>
    <scope>NUCLEOTIDE SEQUENCE [LARGE SCALE GENOMIC DNA]</scope>
    <source>
        <strain evidence="13">CCM 5085</strain>
    </source>
</reference>
<reference evidence="11" key="1">
    <citation type="journal article" date="2017" name="Appl. Environ. Microbiol.">
        <title>Staphylococcus edaphicus sp. nov., isolated in Antarctica, harbours mecC gene and genomic islands with suspected role in adaptation to extreme environment.</title>
        <authorList>
            <person name="Pantucek R."/>
            <person name="Sedlacek I."/>
            <person name="Indrakova A."/>
            <person name="Vrbovska V."/>
            <person name="Maslanova I."/>
            <person name="Kovarovic V."/>
            <person name="Svec P."/>
            <person name="Kralova S."/>
            <person name="Kristofova L."/>
            <person name="Keklakova J."/>
            <person name="Petras P."/>
            <person name="Doskar J."/>
        </authorList>
    </citation>
    <scope>NUCLEOTIDE SEQUENCE</scope>
    <source>
        <strain evidence="11">CCM 8730</strain>
    </source>
</reference>
<feature type="domain" description="Concentrative nucleoside transporter C-terminal" evidence="9">
    <location>
        <begin position="192"/>
        <end position="404"/>
    </location>
</feature>
<dbReference type="Pfam" id="PF01773">
    <property type="entry name" value="Nucleos_tra2_N"/>
    <property type="match status" value="1"/>
</dbReference>
<feature type="transmembrane region" description="Helical" evidence="7">
    <location>
        <begin position="165"/>
        <end position="185"/>
    </location>
</feature>
<feature type="transmembrane region" description="Helical" evidence="7">
    <location>
        <begin position="350"/>
        <end position="373"/>
    </location>
</feature>
<feature type="transmembrane region" description="Helical" evidence="7">
    <location>
        <begin position="385"/>
        <end position="406"/>
    </location>
</feature>
<keyword evidence="14" id="KW-1185">Reference proteome</keyword>
<sequence>MSILFGFTGIIFALFIAFLFSFNRKDINIKKPLIMLIIQIIIVLFMMNTTIGLTILTGLGAFFEKLINISHAGIDFVFGDIENKGGSTFFLNVLLPLVFISVLIGILNYLNILPFIIKYVGLIINKVTRMGRLESYFAISTSMLGQPEVFLTIKNIIPKLSRAKLYTIATSAMSAVSMAMLGSYMQMIEPKYVVTAVMLNIFSALIVASIINPYQANKSDVEISNLIGNTNNLQSTNKRKAQSKKIPFFQMIGDSAIDGFKIAITVGVMLLAFISLMEAITILFDLVGLNFKQLIGYIFAPIAFIIGIPWSETVHAGSIMATKLITNEFVAMLDFQKLAGDLSSRTQGILSVYLVSFANFGTVGIIVGAIKGISSEQGNNIASFALRLLLGATLASIISASIIGLVL</sequence>
<reference evidence="12" key="4">
    <citation type="submission" date="2022-03" db="EMBL/GenBank/DDBJ databases">
        <title>Complete Genome Sequence of Staphylococcus edaphicus strain CCM 8731.</title>
        <authorList>
            <person name="Rimmer C.O."/>
            <person name="Thomas J.C."/>
        </authorList>
    </citation>
    <scope>NUCLEOTIDE SEQUENCE</scope>
    <source>
        <strain evidence="12">CCM 8731</strain>
    </source>
</reference>
<dbReference type="AlphaFoldDB" id="A0A2C6VIA0"/>
<feature type="transmembrane region" description="Helical" evidence="7">
    <location>
        <begin position="262"/>
        <end position="287"/>
    </location>
</feature>
<dbReference type="Proteomes" id="UP001056588">
    <property type="component" value="Chromosome"/>
</dbReference>
<comment type="subcellular location">
    <subcellularLocation>
        <location evidence="1">Cell membrane</location>
        <topology evidence="1">Multi-pass membrane protein</topology>
    </subcellularLocation>
</comment>
<evidence type="ECO:0000313" key="14">
    <source>
        <dbReference type="Proteomes" id="UP001056588"/>
    </source>
</evidence>
<feature type="transmembrane region" description="Helical" evidence="7">
    <location>
        <begin position="192"/>
        <end position="211"/>
    </location>
</feature>
<dbReference type="InterPro" id="IPR008276">
    <property type="entry name" value="C_nuclsd_transpt"/>
</dbReference>
<comment type="similarity">
    <text evidence="2">Belongs to the concentrative nucleoside transporter (CNT) (TC 2.A.41) family.</text>
</comment>
<feature type="domain" description="Concentrative nucleoside transporter N-terminal" evidence="8">
    <location>
        <begin position="9"/>
        <end position="80"/>
    </location>
</feature>
<dbReference type="PANTHER" id="PTHR10590">
    <property type="entry name" value="SODIUM/NUCLEOSIDE COTRANSPORTER"/>
    <property type="match status" value="1"/>
</dbReference>
<dbReference type="GO" id="GO:0005886">
    <property type="term" value="C:plasma membrane"/>
    <property type="evidence" value="ECO:0007669"/>
    <property type="project" value="UniProtKB-SubCell"/>
</dbReference>
<evidence type="ECO:0000259" key="10">
    <source>
        <dbReference type="Pfam" id="PF07670"/>
    </source>
</evidence>
<evidence type="ECO:0000256" key="2">
    <source>
        <dbReference type="ARBA" id="ARBA00009033"/>
    </source>
</evidence>
<feature type="transmembrane region" description="Helical" evidence="7">
    <location>
        <begin position="89"/>
        <end position="112"/>
    </location>
</feature>
<dbReference type="Proteomes" id="UP000223828">
    <property type="component" value="Unassembled WGS sequence"/>
</dbReference>
<evidence type="ECO:0000259" key="8">
    <source>
        <dbReference type="Pfam" id="PF01773"/>
    </source>
</evidence>
<accession>A0A2C6VIA0</accession>
<reference evidence="11" key="3">
    <citation type="submission" date="2017-10" db="EMBL/GenBank/DDBJ databases">
        <authorList>
            <person name="Vrbovska V."/>
            <person name="Kovarovic V."/>
            <person name="Indrakova A."/>
        </authorList>
    </citation>
    <scope>NUCLEOTIDE SEQUENCE</scope>
    <source>
        <strain evidence="11">CCM 8730</strain>
    </source>
</reference>
<feature type="transmembrane region" description="Helical" evidence="7">
    <location>
        <begin position="34"/>
        <end position="63"/>
    </location>
</feature>
<dbReference type="InterPro" id="IPR002668">
    <property type="entry name" value="CNT_N_dom"/>
</dbReference>
<dbReference type="Pfam" id="PF07670">
    <property type="entry name" value="Gate"/>
    <property type="match status" value="1"/>
</dbReference>